<evidence type="ECO:0000313" key="2">
    <source>
        <dbReference type="Proteomes" id="UP001295794"/>
    </source>
</evidence>
<evidence type="ECO:0000313" key="1">
    <source>
        <dbReference type="EMBL" id="CAK5281167.1"/>
    </source>
</evidence>
<dbReference type="Proteomes" id="UP001295794">
    <property type="component" value="Unassembled WGS sequence"/>
</dbReference>
<keyword evidence="2" id="KW-1185">Reference proteome</keyword>
<proteinExistence type="predicted"/>
<organism evidence="1 2">
    <name type="scientific">Mycena citricolor</name>
    <dbReference type="NCBI Taxonomy" id="2018698"/>
    <lineage>
        <taxon>Eukaryota</taxon>
        <taxon>Fungi</taxon>
        <taxon>Dikarya</taxon>
        <taxon>Basidiomycota</taxon>
        <taxon>Agaricomycotina</taxon>
        <taxon>Agaricomycetes</taxon>
        <taxon>Agaricomycetidae</taxon>
        <taxon>Agaricales</taxon>
        <taxon>Marasmiineae</taxon>
        <taxon>Mycenaceae</taxon>
        <taxon>Mycena</taxon>
    </lineage>
</organism>
<gene>
    <name evidence="1" type="ORF">MYCIT1_LOCUS32075</name>
</gene>
<reference evidence="1" key="1">
    <citation type="submission" date="2023-11" db="EMBL/GenBank/DDBJ databases">
        <authorList>
            <person name="De Vega J J."/>
            <person name="De Vega J J."/>
        </authorList>
    </citation>
    <scope>NUCLEOTIDE SEQUENCE</scope>
</reference>
<accession>A0AAD2HSQ7</accession>
<feature type="non-terminal residue" evidence="1">
    <location>
        <position position="1"/>
    </location>
</feature>
<sequence length="96" mass="10391">GSTVPWSNCSASQSIVFWWSQVRGSSLSKRGAPRGLGGTVLKGAAYERVLVLLTDSVVVLSIIEGIRMSGVLDVWRDMGNDDRFGELTTLDVEYGL</sequence>
<dbReference type="AlphaFoldDB" id="A0AAD2HSQ7"/>
<name>A0AAD2HSQ7_9AGAR</name>
<comment type="caution">
    <text evidence="1">The sequence shown here is derived from an EMBL/GenBank/DDBJ whole genome shotgun (WGS) entry which is preliminary data.</text>
</comment>
<dbReference type="EMBL" id="CAVNYO010000444">
    <property type="protein sequence ID" value="CAK5281167.1"/>
    <property type="molecule type" value="Genomic_DNA"/>
</dbReference>
<protein>
    <submittedName>
        <fullName evidence="1">Uncharacterized protein</fullName>
    </submittedName>
</protein>